<accession>A0A1B7L981</accession>
<dbReference type="AlphaFoldDB" id="A0A1B7L981"/>
<proteinExistence type="predicted"/>
<organism evidence="1 2">
    <name type="scientific">Mangrovibacter phragmitis</name>
    <dbReference type="NCBI Taxonomy" id="1691903"/>
    <lineage>
        <taxon>Bacteria</taxon>
        <taxon>Pseudomonadati</taxon>
        <taxon>Pseudomonadota</taxon>
        <taxon>Gammaproteobacteria</taxon>
        <taxon>Enterobacterales</taxon>
        <taxon>Enterobacteriaceae</taxon>
        <taxon>Mangrovibacter</taxon>
    </lineage>
</organism>
<comment type="caution">
    <text evidence="1">The sequence shown here is derived from an EMBL/GenBank/DDBJ whole genome shotgun (WGS) entry which is preliminary data.</text>
</comment>
<sequence>MFLTVFIKAATWVAGWKKYEVSVDVPASILAMAESDSAAVAGVTRNNNVKPSLLIHMTVTVTDKQSA</sequence>
<evidence type="ECO:0000313" key="2">
    <source>
        <dbReference type="Proteomes" id="UP000078225"/>
    </source>
</evidence>
<evidence type="ECO:0000313" key="1">
    <source>
        <dbReference type="EMBL" id="OAT78909.1"/>
    </source>
</evidence>
<dbReference type="Proteomes" id="UP000078225">
    <property type="component" value="Unassembled WGS sequence"/>
</dbReference>
<dbReference type="EMBL" id="LYRP01000001">
    <property type="protein sequence ID" value="OAT78909.1"/>
    <property type="molecule type" value="Genomic_DNA"/>
</dbReference>
<keyword evidence="2" id="KW-1185">Reference proteome</keyword>
<gene>
    <name evidence="1" type="ORF">A9B99_04220</name>
</gene>
<name>A0A1B7L981_9ENTR</name>
<reference evidence="2" key="1">
    <citation type="submission" date="2016-05" db="EMBL/GenBank/DDBJ databases">
        <authorList>
            <person name="Behera P."/>
            <person name="Vaishampayan P."/>
            <person name="Singh N."/>
            <person name="Raina V."/>
            <person name="Suar M."/>
            <person name="Pattnaik A."/>
            <person name="Rastogi G."/>
        </authorList>
    </citation>
    <scope>NUCLEOTIDE SEQUENCE [LARGE SCALE GENOMIC DNA]</scope>
    <source>
        <strain evidence="2">MP23</strain>
    </source>
</reference>
<protein>
    <submittedName>
        <fullName evidence="1">Uncharacterized protein</fullName>
    </submittedName>
</protein>